<evidence type="ECO:0000256" key="1">
    <source>
        <dbReference type="SAM" id="MobiDB-lite"/>
    </source>
</evidence>
<evidence type="ECO:0000313" key="4">
    <source>
        <dbReference type="EMBL" id="VUZ42182.1"/>
    </source>
</evidence>
<feature type="signal peptide" evidence="3">
    <location>
        <begin position="1"/>
        <end position="21"/>
    </location>
</feature>
<evidence type="ECO:0000256" key="2">
    <source>
        <dbReference type="SAM" id="Phobius"/>
    </source>
</evidence>
<organism evidence="4 5">
    <name type="scientific">Hymenolepis diminuta</name>
    <name type="common">Rat tapeworm</name>
    <dbReference type="NCBI Taxonomy" id="6216"/>
    <lineage>
        <taxon>Eukaryota</taxon>
        <taxon>Metazoa</taxon>
        <taxon>Spiralia</taxon>
        <taxon>Lophotrochozoa</taxon>
        <taxon>Platyhelminthes</taxon>
        <taxon>Cestoda</taxon>
        <taxon>Eucestoda</taxon>
        <taxon>Cyclophyllidea</taxon>
        <taxon>Hymenolepididae</taxon>
        <taxon>Hymenolepis</taxon>
    </lineage>
</organism>
<protein>
    <submittedName>
        <fullName evidence="4">Uncharacterized protein</fullName>
    </submittedName>
</protein>
<sequence length="123" mass="12872">MRTQNIIFVIVLFIAISKVSCSPSLLNTQDVTAEHTEKMNKENNSQNPGSGNTGENNSQNPGSGNTGGDNSQNPGSGNTGGDDSQQPGDDKTSSTSTTSKSSHLSYGFAASFSSLIISFVFYI</sequence>
<feature type="chain" id="PRO_5021968266" evidence="3">
    <location>
        <begin position="22"/>
        <end position="123"/>
    </location>
</feature>
<proteinExistence type="predicted"/>
<keyword evidence="3" id="KW-0732">Signal</keyword>
<keyword evidence="2" id="KW-0472">Membrane</keyword>
<dbReference type="AlphaFoldDB" id="A0A564Y4F9"/>
<keyword evidence="2" id="KW-1133">Transmembrane helix</keyword>
<keyword evidence="2" id="KW-0812">Transmembrane</keyword>
<reference evidence="4 5" key="1">
    <citation type="submission" date="2019-07" db="EMBL/GenBank/DDBJ databases">
        <authorList>
            <person name="Jastrzebski P J."/>
            <person name="Paukszto L."/>
            <person name="Jastrzebski P J."/>
        </authorList>
    </citation>
    <scope>NUCLEOTIDE SEQUENCE [LARGE SCALE GENOMIC DNA]</scope>
    <source>
        <strain evidence="4 5">WMS-il1</strain>
    </source>
</reference>
<dbReference type="Proteomes" id="UP000321570">
    <property type="component" value="Unassembled WGS sequence"/>
</dbReference>
<feature type="compositionally biased region" description="Polar residues" evidence="1">
    <location>
        <begin position="42"/>
        <end position="87"/>
    </location>
</feature>
<evidence type="ECO:0000256" key="3">
    <source>
        <dbReference type="SAM" id="SignalP"/>
    </source>
</evidence>
<keyword evidence="5" id="KW-1185">Reference proteome</keyword>
<feature type="compositionally biased region" description="Basic and acidic residues" evidence="1">
    <location>
        <begin position="32"/>
        <end position="41"/>
    </location>
</feature>
<accession>A0A564Y4F9</accession>
<evidence type="ECO:0000313" key="5">
    <source>
        <dbReference type="Proteomes" id="UP000321570"/>
    </source>
</evidence>
<name>A0A564Y4F9_HYMDI</name>
<feature type="region of interest" description="Disordered" evidence="1">
    <location>
        <begin position="32"/>
        <end position="103"/>
    </location>
</feature>
<dbReference type="EMBL" id="CABIJS010000088">
    <property type="protein sequence ID" value="VUZ42182.1"/>
    <property type="molecule type" value="Genomic_DNA"/>
</dbReference>
<feature type="compositionally biased region" description="Low complexity" evidence="1">
    <location>
        <begin position="93"/>
        <end position="103"/>
    </location>
</feature>
<feature type="transmembrane region" description="Helical" evidence="2">
    <location>
        <begin position="104"/>
        <end position="122"/>
    </location>
</feature>
<gene>
    <name evidence="4" type="ORF">WMSIL1_LOCUS2881</name>
</gene>